<proteinExistence type="predicted"/>
<name>A0A6J5S1V2_9CAUD</name>
<dbReference type="EMBL" id="LR797300">
    <property type="protein sequence ID" value="CAB4200432.1"/>
    <property type="molecule type" value="Genomic_DNA"/>
</dbReference>
<organism evidence="2">
    <name type="scientific">uncultured Caudovirales phage</name>
    <dbReference type="NCBI Taxonomy" id="2100421"/>
    <lineage>
        <taxon>Viruses</taxon>
        <taxon>Duplodnaviria</taxon>
        <taxon>Heunggongvirae</taxon>
        <taxon>Uroviricota</taxon>
        <taxon>Caudoviricetes</taxon>
        <taxon>Peduoviridae</taxon>
        <taxon>Maltschvirus</taxon>
        <taxon>Maltschvirus maltsch</taxon>
    </lineage>
</organism>
<reference evidence="2" key="1">
    <citation type="submission" date="2020-05" db="EMBL/GenBank/DDBJ databases">
        <authorList>
            <person name="Chiriac C."/>
            <person name="Salcher M."/>
            <person name="Ghai R."/>
            <person name="Kavagutti S V."/>
        </authorList>
    </citation>
    <scope>NUCLEOTIDE SEQUENCE</scope>
</reference>
<evidence type="ECO:0000313" key="2">
    <source>
        <dbReference type="EMBL" id="CAB4200432.1"/>
    </source>
</evidence>
<protein>
    <submittedName>
        <fullName evidence="2">Uncharacterized protein</fullName>
    </submittedName>
</protein>
<accession>A0A6J5S1V2</accession>
<sequence length="91" mass="9666">MAARAELSAAQVLADIDEIGALAQDGGDLAVALRARELLGKAIGLYDKRSTQITMKVDTSAELLAAMHRQTQRRAAEPLDITPPKASTHLS</sequence>
<gene>
    <name evidence="2" type="ORF">UFOVP1339_44</name>
</gene>
<evidence type="ECO:0000256" key="1">
    <source>
        <dbReference type="SAM" id="MobiDB-lite"/>
    </source>
</evidence>
<feature type="region of interest" description="Disordered" evidence="1">
    <location>
        <begin position="69"/>
        <end position="91"/>
    </location>
</feature>